<keyword evidence="2" id="KW-1185">Reference proteome</keyword>
<dbReference type="EMBL" id="JAACFV010000237">
    <property type="protein sequence ID" value="KAF7502580.1"/>
    <property type="molecule type" value="Genomic_DNA"/>
</dbReference>
<evidence type="ECO:0000313" key="1">
    <source>
        <dbReference type="EMBL" id="KAF7502580.1"/>
    </source>
</evidence>
<comment type="caution">
    <text evidence="1">The sequence shown here is derived from an EMBL/GenBank/DDBJ whole genome shotgun (WGS) entry which is preliminary data.</text>
</comment>
<name>A0A8H7AC79_9EURO</name>
<protein>
    <submittedName>
        <fullName evidence="1">Uncharacterized protein</fullName>
    </submittedName>
</protein>
<dbReference type="Proteomes" id="UP000606974">
    <property type="component" value="Unassembled WGS sequence"/>
</dbReference>
<reference evidence="1" key="1">
    <citation type="submission" date="2020-02" db="EMBL/GenBank/DDBJ databases">
        <authorList>
            <person name="Palmer J.M."/>
        </authorList>
    </citation>
    <scope>NUCLEOTIDE SEQUENCE</scope>
    <source>
        <strain evidence="1">EPUS1.4</strain>
        <tissue evidence="1">Thallus</tissue>
    </source>
</reference>
<accession>A0A8H7AC79</accession>
<sequence>MMHRYTDVDRSTRAYAMLLLDHCFNFASSTVGAISQPNLQLLIVGPLSYGQNWELQYSASVHRTTEGIHQLWPVSRRPTLFRVGYTKVSGAHAYAVVQEEFSSTRNIQDRFPARVLDSVWILE</sequence>
<evidence type="ECO:0000313" key="2">
    <source>
        <dbReference type="Proteomes" id="UP000606974"/>
    </source>
</evidence>
<proteinExistence type="predicted"/>
<organism evidence="1 2">
    <name type="scientific">Endocarpon pusillum</name>
    <dbReference type="NCBI Taxonomy" id="364733"/>
    <lineage>
        <taxon>Eukaryota</taxon>
        <taxon>Fungi</taxon>
        <taxon>Dikarya</taxon>
        <taxon>Ascomycota</taxon>
        <taxon>Pezizomycotina</taxon>
        <taxon>Eurotiomycetes</taxon>
        <taxon>Chaetothyriomycetidae</taxon>
        <taxon>Verrucariales</taxon>
        <taxon>Verrucariaceae</taxon>
        <taxon>Endocarpon</taxon>
    </lineage>
</organism>
<dbReference type="AlphaFoldDB" id="A0A8H7AC79"/>
<gene>
    <name evidence="1" type="ORF">GJ744_005471</name>
</gene>